<keyword evidence="7" id="KW-0732">Signal</keyword>
<dbReference type="Proteomes" id="UP000523955">
    <property type="component" value="Unassembled WGS sequence"/>
</dbReference>
<dbReference type="GO" id="GO:0006508">
    <property type="term" value="P:proteolysis"/>
    <property type="evidence" value="ECO:0007669"/>
    <property type="project" value="UniProtKB-KW"/>
</dbReference>
<keyword evidence="2 5" id="KW-0645">Protease</keyword>
<organism evidence="9 10">
    <name type="scientific">Nocardioides luti</name>
    <dbReference type="NCBI Taxonomy" id="2761101"/>
    <lineage>
        <taxon>Bacteria</taxon>
        <taxon>Bacillati</taxon>
        <taxon>Actinomycetota</taxon>
        <taxon>Actinomycetes</taxon>
        <taxon>Propionibacteriales</taxon>
        <taxon>Nocardioidaceae</taxon>
        <taxon>Nocardioides</taxon>
    </lineage>
</organism>
<evidence type="ECO:0000256" key="1">
    <source>
        <dbReference type="ARBA" id="ARBA00011073"/>
    </source>
</evidence>
<keyword evidence="3 5" id="KW-0378">Hydrolase</keyword>
<sequence length="435" mass="44821">MQLSTLPALALAAVLAGSGLVALPAPTYAADGDYFLCDDLTLDDPPGTDDSDSVPLGLLGMDRVYDYLDSLGEKPGAGVGVAVLDAGVSRRSNLMTVVDGMSFTSKPLGTDPADPHGTEVAGLIAAGARPGGKPTGIAPGARIIDVKVFDADQPDQSSGEVGVSTPALISGLNWVADNARRLDIGVANVSLAVTPDLDGRLERAVRRVVAADVVLVASSGNRPRDEADELWEAFNSDTGTEVGPGEDAAKFVWPAGYSDVLAVSTTTAGQDQYPDPKQIVVANSQTDVAAPSAMSVSVALNGGTCRLAEPATSYSAAEVSGLVALLRAHFPKDTAAQVVARLERTADGTLDVPTTLQGKGVVQPFEALTRPLHPTRGGAVTTTAQQTERIRASAPAAEKDVLAGTRHDAVWWGLLGGGVLVLALLLRPVLARRRD</sequence>
<reference evidence="9 10" key="1">
    <citation type="submission" date="2020-08" db="EMBL/GenBank/DDBJ databases">
        <authorList>
            <person name="Seo M.-J."/>
        </authorList>
    </citation>
    <scope>NUCLEOTIDE SEQUENCE [LARGE SCALE GENOMIC DNA]</scope>
    <source>
        <strain evidence="9 10">KIGAM211</strain>
    </source>
</reference>
<gene>
    <name evidence="9" type="ORF">H5V45_10105</name>
</gene>
<dbReference type="PANTHER" id="PTHR43806">
    <property type="entry name" value="PEPTIDASE S8"/>
    <property type="match status" value="1"/>
</dbReference>
<keyword evidence="6" id="KW-0472">Membrane</keyword>
<dbReference type="EMBL" id="JACKXE010000001">
    <property type="protein sequence ID" value="MBB6627672.1"/>
    <property type="molecule type" value="Genomic_DNA"/>
</dbReference>
<dbReference type="SUPFAM" id="SSF52743">
    <property type="entry name" value="Subtilisin-like"/>
    <property type="match status" value="1"/>
</dbReference>
<dbReference type="Gene3D" id="3.40.50.200">
    <property type="entry name" value="Peptidase S8/S53 domain"/>
    <property type="match status" value="1"/>
</dbReference>
<keyword evidence="10" id="KW-1185">Reference proteome</keyword>
<keyword evidence="6" id="KW-0812">Transmembrane</keyword>
<dbReference type="GO" id="GO:0004252">
    <property type="term" value="F:serine-type endopeptidase activity"/>
    <property type="evidence" value="ECO:0007669"/>
    <property type="project" value="UniProtKB-UniRule"/>
</dbReference>
<accession>A0A7X0VB76</accession>
<evidence type="ECO:0000256" key="6">
    <source>
        <dbReference type="SAM" id="Phobius"/>
    </source>
</evidence>
<feature type="domain" description="Peptidase S8/S53" evidence="8">
    <location>
        <begin position="76"/>
        <end position="360"/>
    </location>
</feature>
<evidence type="ECO:0000256" key="4">
    <source>
        <dbReference type="ARBA" id="ARBA00022825"/>
    </source>
</evidence>
<name>A0A7X0VB76_9ACTN</name>
<keyword evidence="6" id="KW-1133">Transmembrane helix</keyword>
<feature type="signal peptide" evidence="7">
    <location>
        <begin position="1"/>
        <end position="29"/>
    </location>
</feature>
<evidence type="ECO:0000313" key="9">
    <source>
        <dbReference type="EMBL" id="MBB6627672.1"/>
    </source>
</evidence>
<dbReference type="PROSITE" id="PS00137">
    <property type="entry name" value="SUBTILASE_HIS"/>
    <property type="match status" value="1"/>
</dbReference>
<feature type="active site" description="Charge relay system" evidence="5">
    <location>
        <position position="313"/>
    </location>
</feature>
<evidence type="ECO:0000256" key="7">
    <source>
        <dbReference type="SAM" id="SignalP"/>
    </source>
</evidence>
<dbReference type="RefSeq" id="WP_185252811.1">
    <property type="nucleotide sequence ID" value="NZ_JACKXE010000001.1"/>
</dbReference>
<comment type="caution">
    <text evidence="9">The sequence shown here is derived from an EMBL/GenBank/DDBJ whole genome shotgun (WGS) entry which is preliminary data.</text>
</comment>
<proteinExistence type="inferred from homology"/>
<dbReference type="InterPro" id="IPR022398">
    <property type="entry name" value="Peptidase_S8_His-AS"/>
</dbReference>
<dbReference type="InterPro" id="IPR000209">
    <property type="entry name" value="Peptidase_S8/S53_dom"/>
</dbReference>
<evidence type="ECO:0000313" key="10">
    <source>
        <dbReference type="Proteomes" id="UP000523955"/>
    </source>
</evidence>
<keyword evidence="4 5" id="KW-0720">Serine protease</keyword>
<comment type="similarity">
    <text evidence="1 5">Belongs to the peptidase S8 family.</text>
</comment>
<dbReference type="PROSITE" id="PS51892">
    <property type="entry name" value="SUBTILASE"/>
    <property type="match status" value="1"/>
</dbReference>
<dbReference type="InterPro" id="IPR050131">
    <property type="entry name" value="Peptidase_S8_subtilisin-like"/>
</dbReference>
<dbReference type="AlphaFoldDB" id="A0A7X0VB76"/>
<feature type="active site" description="Charge relay system" evidence="5">
    <location>
        <position position="85"/>
    </location>
</feature>
<evidence type="ECO:0000256" key="2">
    <source>
        <dbReference type="ARBA" id="ARBA00022670"/>
    </source>
</evidence>
<dbReference type="PANTHER" id="PTHR43806:SF11">
    <property type="entry name" value="CEREVISIN-RELATED"/>
    <property type="match status" value="1"/>
</dbReference>
<evidence type="ECO:0000259" key="8">
    <source>
        <dbReference type="Pfam" id="PF00082"/>
    </source>
</evidence>
<protein>
    <submittedName>
        <fullName evidence="9">S8 family serine peptidase</fullName>
    </submittedName>
</protein>
<feature type="transmembrane region" description="Helical" evidence="6">
    <location>
        <begin position="409"/>
        <end position="430"/>
    </location>
</feature>
<dbReference type="InterPro" id="IPR036852">
    <property type="entry name" value="Peptidase_S8/S53_dom_sf"/>
</dbReference>
<evidence type="ECO:0000256" key="5">
    <source>
        <dbReference type="PROSITE-ProRule" id="PRU01240"/>
    </source>
</evidence>
<dbReference type="Pfam" id="PF00082">
    <property type="entry name" value="Peptidase_S8"/>
    <property type="match status" value="1"/>
</dbReference>
<feature type="chain" id="PRO_5030763693" evidence="7">
    <location>
        <begin position="30"/>
        <end position="435"/>
    </location>
</feature>
<evidence type="ECO:0000256" key="3">
    <source>
        <dbReference type="ARBA" id="ARBA00022801"/>
    </source>
</evidence>
<dbReference type="InterPro" id="IPR015500">
    <property type="entry name" value="Peptidase_S8_subtilisin-rel"/>
</dbReference>
<dbReference type="PRINTS" id="PR00723">
    <property type="entry name" value="SUBTILISIN"/>
</dbReference>
<feature type="active site" description="Charge relay system" evidence="5">
    <location>
        <position position="116"/>
    </location>
</feature>